<evidence type="ECO:0000256" key="2">
    <source>
        <dbReference type="ARBA" id="ARBA00007401"/>
    </source>
</evidence>
<evidence type="ECO:0000256" key="7">
    <source>
        <dbReference type="ARBA" id="ARBA00032230"/>
    </source>
</evidence>
<dbReference type="InterPro" id="IPR008979">
    <property type="entry name" value="Galactose-bd-like_sf"/>
</dbReference>
<evidence type="ECO:0000256" key="8">
    <source>
        <dbReference type="RuleBase" id="RU361154"/>
    </source>
</evidence>
<evidence type="ECO:0000256" key="4">
    <source>
        <dbReference type="ARBA" id="ARBA00013303"/>
    </source>
</evidence>
<dbReference type="InterPro" id="IPR006103">
    <property type="entry name" value="Glyco_hydro_2_cat"/>
</dbReference>
<dbReference type="InterPro" id="IPR017853">
    <property type="entry name" value="GH"/>
</dbReference>
<dbReference type="GO" id="GO:0004565">
    <property type="term" value="F:beta-galactosidase activity"/>
    <property type="evidence" value="ECO:0007669"/>
    <property type="project" value="UniProtKB-EC"/>
</dbReference>
<feature type="domain" description="Beta galactosidase small chain/" evidence="9">
    <location>
        <begin position="734"/>
        <end position="1009"/>
    </location>
</feature>
<keyword evidence="6 8" id="KW-0326">Glycosidase</keyword>
<dbReference type="InterPro" id="IPR023232">
    <property type="entry name" value="Glyco_hydro_2_AS"/>
</dbReference>
<dbReference type="Gene3D" id="3.20.20.80">
    <property type="entry name" value="Glycosidases"/>
    <property type="match status" value="1"/>
</dbReference>
<comment type="catalytic activity">
    <reaction evidence="1 8">
        <text>Hydrolysis of terminal non-reducing beta-D-galactose residues in beta-D-galactosides.</text>
        <dbReference type="EC" id="3.2.1.23"/>
    </reaction>
</comment>
<dbReference type="SUPFAM" id="SSF49303">
    <property type="entry name" value="beta-Galactosidase/glucuronidase domain"/>
    <property type="match status" value="2"/>
</dbReference>
<gene>
    <name evidence="10" type="primary">ebgA</name>
    <name evidence="10" type="ORF">JK636_15155</name>
</gene>
<dbReference type="InterPro" id="IPR011013">
    <property type="entry name" value="Gal_mutarotase_sf_dom"/>
</dbReference>
<protein>
    <recommendedName>
        <fullName evidence="4 8">Beta-galactosidase</fullName>
        <ecNumber evidence="3 8">3.2.1.23</ecNumber>
    </recommendedName>
    <alternativeName>
        <fullName evidence="7 8">Lactase</fullName>
    </alternativeName>
</protein>
<dbReference type="Proteomes" id="UP000632377">
    <property type="component" value="Unassembled WGS sequence"/>
</dbReference>
<reference evidence="10 11" key="1">
    <citation type="submission" date="2021-01" db="EMBL/GenBank/DDBJ databases">
        <title>Genome public.</title>
        <authorList>
            <person name="Liu C."/>
            <person name="Sun Q."/>
        </authorList>
    </citation>
    <scope>NUCLEOTIDE SEQUENCE [LARGE SCALE GENOMIC DNA]</scope>
    <source>
        <strain evidence="10 11">YIM B02515</strain>
    </source>
</reference>
<dbReference type="Gene3D" id="2.60.120.260">
    <property type="entry name" value="Galactose-binding domain-like"/>
    <property type="match status" value="1"/>
</dbReference>
<dbReference type="Gene3D" id="2.70.98.10">
    <property type="match status" value="1"/>
</dbReference>
<dbReference type="EMBL" id="JAESWC010000009">
    <property type="protein sequence ID" value="MBL4937090.1"/>
    <property type="molecule type" value="Genomic_DNA"/>
</dbReference>
<dbReference type="Pfam" id="PF16353">
    <property type="entry name" value="LacZ_4"/>
    <property type="match status" value="1"/>
</dbReference>
<dbReference type="Pfam" id="PF02837">
    <property type="entry name" value="Glyco_hydro_2_N"/>
    <property type="match status" value="1"/>
</dbReference>
<sequence length="1028" mass="119807">MREMKLWENINIDHINRMRSRVYFNSYNDRDKAILNEKKYSIAYKKLNGVWKFTFLEAPEYSPKGFYKTDYDCSDWQDIVVPGNWQLQGYGKMHYSDVWYSFPIRPPFVPSENPTGIYRRSFYIDESFKDKRVILRFNGVDSAFNLWINGKEVGYSKGARLLSEFDVTDYVTCGENICVVSVYQWSDGTYLEDQDMWWLSGIFRDVELYAEPVDGIEDIFVIADLDESYINGRLTIKTSLRSIRNIKDYSLIYELIDYKNGTVFLEEQKGLESNNTFEKHIEKPLKWSAEEPNIYKLLISLKEGDEIKQVVPQSIGFRKIELKEENFLVNGAPIKLKGVNRHDFNPVNGRVVAKEEIEKDIVLMKQHNINAIRTSHYPNSPYLYDLCDKYGIYVMDETDLECHGFELTNDYSWISDKPEWKLSYVSRVERMIERDKNHPCIIMWSLGNESSFGCNFKAMAERARQLDPTRLIHYEGDRKAEVTDIYSTMYTWLEHENPNRLTMDKVISDAKKPHIICEYCHAMGNGPGNLKEYQELFNNNKKLQGGFIWEWFDHGIEAFNEKGEKFYKYGGDFGDDPTNGNFCVDGLLMPDRKPSPGLLEFKKVIEPVETSEICLEEGVIKVKNRYDFIGLEHLELIYSVIKDNVIIASGKGNIRNINAGEEKEVKLDYESFLPKERYGDYYLNISYKLNKDMNWAKSGHEVSNAQFKLPSKEEFTKVKPLGKLEVIEEGFKLIIKGSDFETAFDKVKGTLLYVIKDGCKILNKGPKLNFWRAPIDNDMYLLEDYYKKYFMHLMLESVENFYYERKDNYVLVKVSTVNGSPNSAWYYSSSYEYKIYPSGDILLNIEGEPSGKLENAPDMLPRIGIKMELDKKYSNVKWKGRGPGECYSDSKQCNLFGIYERKVEELFTNYVRPQENGNRTDCSLVSLADDRGVSFMVSSKNMFDFSAMYYEAEDLEKAKHTTDLMIKRDYITLNIDYKQNGLGSNSCGQNQLQKYRCKFDSFKLALKLSAYNNKEVSELSLAREIIED</sequence>
<keyword evidence="5 8" id="KW-0378">Hydrolase</keyword>
<dbReference type="Pfam" id="PF02929">
    <property type="entry name" value="Bgal_small_N"/>
    <property type="match status" value="1"/>
</dbReference>
<evidence type="ECO:0000256" key="1">
    <source>
        <dbReference type="ARBA" id="ARBA00001412"/>
    </source>
</evidence>
<dbReference type="InterPro" id="IPR036156">
    <property type="entry name" value="Beta-gal/glucu_dom_sf"/>
</dbReference>
<dbReference type="PROSITE" id="PS00608">
    <property type="entry name" value="GLYCOSYL_HYDROL_F2_2"/>
    <property type="match status" value="1"/>
</dbReference>
<keyword evidence="11" id="KW-1185">Reference proteome</keyword>
<dbReference type="PANTHER" id="PTHR46323">
    <property type="entry name" value="BETA-GALACTOSIDASE"/>
    <property type="match status" value="1"/>
</dbReference>
<dbReference type="InterPro" id="IPR006102">
    <property type="entry name" value="Ig-like_GH2"/>
</dbReference>
<organism evidence="10 11">
    <name type="scientific">Clostridium rhizosphaerae</name>
    <dbReference type="NCBI Taxonomy" id="2803861"/>
    <lineage>
        <taxon>Bacteria</taxon>
        <taxon>Bacillati</taxon>
        <taxon>Bacillota</taxon>
        <taxon>Clostridia</taxon>
        <taxon>Eubacteriales</taxon>
        <taxon>Clostridiaceae</taxon>
        <taxon>Clostridium</taxon>
    </lineage>
</organism>
<evidence type="ECO:0000313" key="11">
    <source>
        <dbReference type="Proteomes" id="UP000632377"/>
    </source>
</evidence>
<dbReference type="PANTHER" id="PTHR46323:SF2">
    <property type="entry name" value="BETA-GALACTOSIDASE"/>
    <property type="match status" value="1"/>
</dbReference>
<dbReference type="PRINTS" id="PR00132">
    <property type="entry name" value="GLHYDRLASE2"/>
</dbReference>
<dbReference type="PROSITE" id="PS00719">
    <property type="entry name" value="GLYCOSYL_HYDROL_F2_1"/>
    <property type="match status" value="1"/>
</dbReference>
<dbReference type="InterPro" id="IPR050347">
    <property type="entry name" value="Bact_Beta-galactosidase"/>
</dbReference>
<dbReference type="NCBIfam" id="NF007666">
    <property type="entry name" value="PRK10340.1"/>
    <property type="match status" value="1"/>
</dbReference>
<proteinExistence type="inferred from homology"/>
<dbReference type="InterPro" id="IPR014718">
    <property type="entry name" value="GH-type_carb-bd"/>
</dbReference>
<dbReference type="SUPFAM" id="SSF51445">
    <property type="entry name" value="(Trans)glycosidases"/>
    <property type="match status" value="1"/>
</dbReference>
<dbReference type="InterPro" id="IPR032312">
    <property type="entry name" value="LacZ_4"/>
</dbReference>
<evidence type="ECO:0000256" key="5">
    <source>
        <dbReference type="ARBA" id="ARBA00022801"/>
    </source>
</evidence>
<comment type="caution">
    <text evidence="10">The sequence shown here is derived from an EMBL/GenBank/DDBJ whole genome shotgun (WGS) entry which is preliminary data.</text>
</comment>
<dbReference type="InterPro" id="IPR023230">
    <property type="entry name" value="Glyco_hydro_2_CS"/>
</dbReference>
<evidence type="ECO:0000313" key="10">
    <source>
        <dbReference type="EMBL" id="MBL4937090.1"/>
    </source>
</evidence>
<evidence type="ECO:0000256" key="3">
    <source>
        <dbReference type="ARBA" id="ARBA00012756"/>
    </source>
</evidence>
<dbReference type="SMART" id="SM01038">
    <property type="entry name" value="Bgal_small_N"/>
    <property type="match status" value="1"/>
</dbReference>
<dbReference type="InterPro" id="IPR004199">
    <property type="entry name" value="B-gal_small/dom_5"/>
</dbReference>
<dbReference type="InterPro" id="IPR006101">
    <property type="entry name" value="Glyco_hydro_2"/>
</dbReference>
<evidence type="ECO:0000256" key="6">
    <source>
        <dbReference type="ARBA" id="ARBA00023295"/>
    </source>
</evidence>
<dbReference type="EC" id="3.2.1.23" evidence="3 8"/>
<dbReference type="SUPFAM" id="SSF74650">
    <property type="entry name" value="Galactose mutarotase-like"/>
    <property type="match status" value="1"/>
</dbReference>
<dbReference type="InterPro" id="IPR013783">
    <property type="entry name" value="Ig-like_fold"/>
</dbReference>
<dbReference type="SUPFAM" id="SSF49785">
    <property type="entry name" value="Galactose-binding domain-like"/>
    <property type="match status" value="1"/>
</dbReference>
<evidence type="ECO:0000259" key="9">
    <source>
        <dbReference type="SMART" id="SM01038"/>
    </source>
</evidence>
<comment type="similarity">
    <text evidence="2 8">Belongs to the glycosyl hydrolase 2 family.</text>
</comment>
<name>A0ABS1TCQ1_9CLOT</name>
<dbReference type="Pfam" id="PF00703">
    <property type="entry name" value="Glyco_hydro_2"/>
    <property type="match status" value="1"/>
</dbReference>
<dbReference type="Gene3D" id="2.60.40.10">
    <property type="entry name" value="Immunoglobulins"/>
    <property type="match status" value="2"/>
</dbReference>
<dbReference type="Pfam" id="PF02836">
    <property type="entry name" value="Glyco_hydro_2_C"/>
    <property type="match status" value="1"/>
</dbReference>
<accession>A0ABS1TCQ1</accession>
<dbReference type="InterPro" id="IPR006104">
    <property type="entry name" value="Glyco_hydro_2_N"/>
</dbReference>
<dbReference type="RefSeq" id="WP_202749842.1">
    <property type="nucleotide sequence ID" value="NZ_JAESWC010000009.1"/>
</dbReference>